<dbReference type="SFLD" id="SFLDG01066">
    <property type="entry name" value="organic_radical-activating_enz"/>
    <property type="match status" value="1"/>
</dbReference>
<dbReference type="GO" id="GO:0046872">
    <property type="term" value="F:metal ion binding"/>
    <property type="evidence" value="ECO:0007669"/>
    <property type="project" value="UniProtKB-KW"/>
</dbReference>
<sequence>MEIDLKLDSTYLIKDSEAPDFGDAHVQVAKFQPMSYVAGPGCRCVVWVAGCRRRCPGCFQSQFFDFAAGELTAVEALANRILEVEGIEGVTFSGGEPFEQSAALSRVCEIVKRESNLTTLAYTGYRAEALASDLPKHGAFLNSLDILIDGAYEQHLAGRYLWRGSSNQKVRMRDVGDEQADLELPLLEGDVLNANAPEVQVAVDDETLVLTGFPDDDVDDALRRSLLKRGVILGPQQRSSKRGPTR</sequence>
<dbReference type="Pfam" id="PF13353">
    <property type="entry name" value="Fer4_12"/>
    <property type="match status" value="1"/>
</dbReference>
<dbReference type="InterPro" id="IPR058240">
    <property type="entry name" value="rSAM_sf"/>
</dbReference>
<evidence type="ECO:0000313" key="7">
    <source>
        <dbReference type="EMBL" id="EMI24605.1"/>
    </source>
</evidence>
<keyword evidence="3" id="KW-0949">S-adenosyl-L-methionine</keyword>
<dbReference type="Gene3D" id="3.20.20.70">
    <property type="entry name" value="Aldolase class I"/>
    <property type="match status" value="1"/>
</dbReference>
<proteinExistence type="predicted"/>
<dbReference type="InterPro" id="IPR013785">
    <property type="entry name" value="Aldolase_TIM"/>
</dbReference>
<dbReference type="PATRIC" id="fig|1263868.3.peg.5410"/>
<dbReference type="PANTHER" id="PTHR30352:SF2">
    <property type="entry name" value="ANAEROBIC RIBONUCLEOSIDE-TRIPHOSPHATE REDUCTASE-ACTIVATING PROTEIN"/>
    <property type="match status" value="1"/>
</dbReference>
<dbReference type="GO" id="GO:0051539">
    <property type="term" value="F:4 iron, 4 sulfur cluster binding"/>
    <property type="evidence" value="ECO:0007669"/>
    <property type="project" value="UniProtKB-KW"/>
</dbReference>
<dbReference type="CDD" id="cd01335">
    <property type="entry name" value="Radical_SAM"/>
    <property type="match status" value="1"/>
</dbReference>
<dbReference type="SUPFAM" id="SSF102114">
    <property type="entry name" value="Radical SAM enzymes"/>
    <property type="match status" value="1"/>
</dbReference>
<comment type="caution">
    <text evidence="7">The sequence shown here is derived from an EMBL/GenBank/DDBJ whole genome shotgun (WGS) entry which is preliminary data.</text>
</comment>
<gene>
    <name evidence="7" type="ORF">RESH_04976</name>
</gene>
<evidence type="ECO:0000313" key="8">
    <source>
        <dbReference type="Proteomes" id="UP000011996"/>
    </source>
</evidence>
<keyword evidence="4" id="KW-0479">Metal-binding</keyword>
<dbReference type="InterPro" id="IPR034457">
    <property type="entry name" value="Organic_radical-activating"/>
</dbReference>
<dbReference type="InterPro" id="IPR012837">
    <property type="entry name" value="NrdG"/>
</dbReference>
<keyword evidence="2" id="KW-0004">4Fe-4S</keyword>
<comment type="cofactor">
    <cofactor evidence="1">
        <name>[4Fe-4S] cluster</name>
        <dbReference type="ChEBI" id="CHEBI:49883"/>
    </cofactor>
</comment>
<evidence type="ECO:0000256" key="3">
    <source>
        <dbReference type="ARBA" id="ARBA00022691"/>
    </source>
</evidence>
<dbReference type="SFLD" id="SFLDF00299">
    <property type="entry name" value="anaerobic_ribonucleoside-triph"/>
    <property type="match status" value="1"/>
</dbReference>
<reference evidence="7 8" key="1">
    <citation type="journal article" date="2013" name="Mar. Genomics">
        <title>Expression of sulfatases in Rhodopirellula baltica and the diversity of sulfatases in the genus Rhodopirellula.</title>
        <authorList>
            <person name="Wegner C.E."/>
            <person name="Richter-Heitmann T."/>
            <person name="Klindworth A."/>
            <person name="Klockow C."/>
            <person name="Richter M."/>
            <person name="Achstetter T."/>
            <person name="Glockner F.O."/>
            <person name="Harder J."/>
        </authorList>
    </citation>
    <scope>NUCLEOTIDE SEQUENCE [LARGE SCALE GENOMIC DNA]</scope>
    <source>
        <strain evidence="7 8">SH398</strain>
    </source>
</reference>
<evidence type="ECO:0000256" key="2">
    <source>
        <dbReference type="ARBA" id="ARBA00022485"/>
    </source>
</evidence>
<name>M5RZ79_9BACT</name>
<dbReference type="AlphaFoldDB" id="M5RZ79"/>
<evidence type="ECO:0000256" key="6">
    <source>
        <dbReference type="ARBA" id="ARBA00023014"/>
    </source>
</evidence>
<evidence type="ECO:0000256" key="4">
    <source>
        <dbReference type="ARBA" id="ARBA00022723"/>
    </source>
</evidence>
<evidence type="ECO:0000256" key="1">
    <source>
        <dbReference type="ARBA" id="ARBA00001966"/>
    </source>
</evidence>
<dbReference type="InterPro" id="IPR007197">
    <property type="entry name" value="rSAM"/>
</dbReference>
<evidence type="ECO:0000256" key="5">
    <source>
        <dbReference type="ARBA" id="ARBA00023004"/>
    </source>
</evidence>
<dbReference type="Proteomes" id="UP000011996">
    <property type="component" value="Unassembled WGS sequence"/>
</dbReference>
<dbReference type="SFLD" id="SFLDS00029">
    <property type="entry name" value="Radical_SAM"/>
    <property type="match status" value="1"/>
</dbReference>
<accession>M5RZ79</accession>
<dbReference type="SFLD" id="SFLDG01063">
    <property type="entry name" value="activating_enzymes__group_1"/>
    <property type="match status" value="1"/>
</dbReference>
<dbReference type="STRING" id="1263868.RESH_04976"/>
<dbReference type="EMBL" id="ANOF01000155">
    <property type="protein sequence ID" value="EMI24605.1"/>
    <property type="molecule type" value="Genomic_DNA"/>
</dbReference>
<dbReference type="PANTHER" id="PTHR30352">
    <property type="entry name" value="PYRUVATE FORMATE-LYASE-ACTIVATING ENZYME"/>
    <property type="match status" value="1"/>
</dbReference>
<keyword evidence="6" id="KW-0411">Iron-sulfur</keyword>
<dbReference type="GO" id="GO:0043365">
    <property type="term" value="F:[formate-C-acetyltransferase]-activating enzyme activity"/>
    <property type="evidence" value="ECO:0007669"/>
    <property type="project" value="InterPro"/>
</dbReference>
<protein>
    <submittedName>
        <fullName evidence="7">Anaerobic ribonucleoside-triphosphate reductase activating protein</fullName>
    </submittedName>
</protein>
<organism evidence="7 8">
    <name type="scientific">Rhodopirellula europaea SH398</name>
    <dbReference type="NCBI Taxonomy" id="1263868"/>
    <lineage>
        <taxon>Bacteria</taxon>
        <taxon>Pseudomonadati</taxon>
        <taxon>Planctomycetota</taxon>
        <taxon>Planctomycetia</taxon>
        <taxon>Pirellulales</taxon>
        <taxon>Pirellulaceae</taxon>
        <taxon>Rhodopirellula</taxon>
    </lineage>
</organism>
<keyword evidence="5" id="KW-0408">Iron</keyword>
<dbReference type="GO" id="GO:0004748">
    <property type="term" value="F:ribonucleoside-diphosphate reductase activity, thioredoxin disulfide as acceptor"/>
    <property type="evidence" value="ECO:0007669"/>
    <property type="project" value="TreeGrafter"/>
</dbReference>